<accession>A0A1I4Q126</accession>
<proteinExistence type="predicted"/>
<reference evidence="2" key="1">
    <citation type="submission" date="2016-10" db="EMBL/GenBank/DDBJ databases">
        <authorList>
            <person name="Varghese N."/>
            <person name="Submissions S."/>
        </authorList>
    </citation>
    <scope>NUCLEOTIDE SEQUENCE [LARGE SCALE GENOMIC DNA]</scope>
    <source>
        <strain evidence="2">BL36</strain>
    </source>
</reference>
<organism evidence="1 2">
    <name type="scientific">Methylobacterium pseudosasicola</name>
    <dbReference type="NCBI Taxonomy" id="582667"/>
    <lineage>
        <taxon>Bacteria</taxon>
        <taxon>Pseudomonadati</taxon>
        <taxon>Pseudomonadota</taxon>
        <taxon>Alphaproteobacteria</taxon>
        <taxon>Hyphomicrobiales</taxon>
        <taxon>Methylobacteriaceae</taxon>
        <taxon>Methylobacterium</taxon>
    </lineage>
</organism>
<dbReference type="RefSeq" id="WP_139234169.1">
    <property type="nucleotide sequence ID" value="NZ_FOTK01000027.1"/>
</dbReference>
<evidence type="ECO:0000313" key="1">
    <source>
        <dbReference type="EMBL" id="SFM33757.1"/>
    </source>
</evidence>
<name>A0A1I4Q126_9HYPH</name>
<sequence length="61" mass="6430">MTEDAGLEAMLDACIAAYEAVKTHGTSEMQLAARILLQLIGERIAQEVAAPTVEASNENVA</sequence>
<evidence type="ECO:0000313" key="2">
    <source>
        <dbReference type="Proteomes" id="UP000199048"/>
    </source>
</evidence>
<protein>
    <submittedName>
        <fullName evidence="1">Uncharacterized protein</fullName>
    </submittedName>
</protein>
<dbReference type="OrthoDB" id="9889703at2"/>
<gene>
    <name evidence="1" type="ORF">SAMN05192568_102777</name>
</gene>
<dbReference type="AlphaFoldDB" id="A0A1I4Q126"/>
<dbReference type="Proteomes" id="UP000199048">
    <property type="component" value="Unassembled WGS sequence"/>
</dbReference>
<keyword evidence="2" id="KW-1185">Reference proteome</keyword>
<dbReference type="EMBL" id="FOTK01000027">
    <property type="protein sequence ID" value="SFM33757.1"/>
    <property type="molecule type" value="Genomic_DNA"/>
</dbReference>